<protein>
    <submittedName>
        <fullName evidence="1">Uncharacterized protein</fullName>
    </submittedName>
</protein>
<dbReference type="EMBL" id="BARV01008247">
    <property type="protein sequence ID" value="GAI17494.1"/>
    <property type="molecule type" value="Genomic_DNA"/>
</dbReference>
<gene>
    <name evidence="1" type="ORF">S06H3_16641</name>
</gene>
<name>X1NFR7_9ZZZZ</name>
<sequence>MVEKIESLENPIINCSDVEEDWRNNDLALDINKESKIIKLKENKKSGLIYFEQSISSSFITKAKVKPIFINSSNLVFYFEPLNAEDETFRIIVGDGNPNIIKLQYFIDEKWLTAEERNQRKRL</sequence>
<proteinExistence type="predicted"/>
<comment type="caution">
    <text evidence="1">The sequence shown here is derived from an EMBL/GenBank/DDBJ whole genome shotgun (WGS) entry which is preliminary data.</text>
</comment>
<organism evidence="1">
    <name type="scientific">marine sediment metagenome</name>
    <dbReference type="NCBI Taxonomy" id="412755"/>
    <lineage>
        <taxon>unclassified sequences</taxon>
        <taxon>metagenomes</taxon>
        <taxon>ecological metagenomes</taxon>
    </lineage>
</organism>
<evidence type="ECO:0000313" key="1">
    <source>
        <dbReference type="EMBL" id="GAI17494.1"/>
    </source>
</evidence>
<feature type="non-terminal residue" evidence="1">
    <location>
        <position position="123"/>
    </location>
</feature>
<dbReference type="AlphaFoldDB" id="X1NFR7"/>
<reference evidence="1" key="1">
    <citation type="journal article" date="2014" name="Front. Microbiol.">
        <title>High frequency of phylogenetically diverse reductive dehalogenase-homologous genes in deep subseafloor sedimentary metagenomes.</title>
        <authorList>
            <person name="Kawai M."/>
            <person name="Futagami T."/>
            <person name="Toyoda A."/>
            <person name="Takaki Y."/>
            <person name="Nishi S."/>
            <person name="Hori S."/>
            <person name="Arai W."/>
            <person name="Tsubouchi T."/>
            <person name="Morono Y."/>
            <person name="Uchiyama I."/>
            <person name="Ito T."/>
            <person name="Fujiyama A."/>
            <person name="Inagaki F."/>
            <person name="Takami H."/>
        </authorList>
    </citation>
    <scope>NUCLEOTIDE SEQUENCE</scope>
    <source>
        <strain evidence="1">Expedition CK06-06</strain>
    </source>
</reference>
<accession>X1NFR7</accession>